<accession>A0A8J3P4A9</accession>
<reference evidence="1 2" key="1">
    <citation type="submission" date="2021-01" db="EMBL/GenBank/DDBJ databases">
        <title>Whole genome shotgun sequence of Catellatospora citrea NBRC 14495.</title>
        <authorList>
            <person name="Komaki H."/>
            <person name="Tamura T."/>
        </authorList>
    </citation>
    <scope>NUCLEOTIDE SEQUENCE [LARGE SCALE GENOMIC DNA]</scope>
    <source>
        <strain evidence="1 2">NBRC 14495</strain>
    </source>
</reference>
<protein>
    <recommendedName>
        <fullName evidence="3">Tetratricopeptide repeat protein</fullName>
    </recommendedName>
</protein>
<dbReference type="Gene3D" id="1.25.40.10">
    <property type="entry name" value="Tetratricopeptide repeat domain"/>
    <property type="match status" value="2"/>
</dbReference>
<dbReference type="Pfam" id="PF13374">
    <property type="entry name" value="TPR_10"/>
    <property type="match status" value="1"/>
</dbReference>
<dbReference type="InterPro" id="IPR011990">
    <property type="entry name" value="TPR-like_helical_dom_sf"/>
</dbReference>
<comment type="caution">
    <text evidence="1">The sequence shown here is derived from an EMBL/GenBank/DDBJ whole genome shotgun (WGS) entry which is preliminary data.</text>
</comment>
<dbReference type="SUPFAM" id="SSF48452">
    <property type="entry name" value="TPR-like"/>
    <property type="match status" value="2"/>
</dbReference>
<dbReference type="Pfam" id="PF13424">
    <property type="entry name" value="TPR_12"/>
    <property type="match status" value="1"/>
</dbReference>
<name>A0A8J3P4A9_9ACTN</name>
<dbReference type="RefSeq" id="WP_170213246.1">
    <property type="nucleotide sequence ID" value="NZ_BONH01000076.1"/>
</dbReference>
<gene>
    <name evidence="1" type="ORF">Cci01nite_82750</name>
</gene>
<dbReference type="AlphaFoldDB" id="A0A8J3P4A9"/>
<evidence type="ECO:0000313" key="1">
    <source>
        <dbReference type="EMBL" id="GIG03182.1"/>
    </source>
</evidence>
<evidence type="ECO:0000313" key="2">
    <source>
        <dbReference type="Proteomes" id="UP000659904"/>
    </source>
</evidence>
<dbReference type="SMART" id="SM00028">
    <property type="entry name" value="TPR"/>
    <property type="match status" value="3"/>
</dbReference>
<dbReference type="EMBL" id="BONH01000076">
    <property type="protein sequence ID" value="GIG03182.1"/>
    <property type="molecule type" value="Genomic_DNA"/>
</dbReference>
<dbReference type="Proteomes" id="UP000659904">
    <property type="component" value="Unassembled WGS sequence"/>
</dbReference>
<sequence>MDPVDFRRSQRTEIVQLLRTGRMAYALTLGEAFVGNLQELFPFLDQDTLRYLAVAEAAAEQGAFDEALACLRIGLERHRSSGPAPRGMLELSRKIAVILVAAGRAHEGLALLQEIATLSEFELGPSDLQHGLIINSLGTALRHTGDLRSAYRYFRQAAETFEATMGVDSDHFATALLNLSDLSSAVGRPSAGIPAARRAKAIWQRTPPASRLTLVAAEANLGRLLYEVEESAEAAQCFERAADMLAAELGDDHPEVVIHRLNQAIAAADAAEH</sequence>
<proteinExistence type="predicted"/>
<organism evidence="1 2">
    <name type="scientific">Catellatospora citrea</name>
    <dbReference type="NCBI Taxonomy" id="53366"/>
    <lineage>
        <taxon>Bacteria</taxon>
        <taxon>Bacillati</taxon>
        <taxon>Actinomycetota</taxon>
        <taxon>Actinomycetes</taxon>
        <taxon>Micromonosporales</taxon>
        <taxon>Micromonosporaceae</taxon>
        <taxon>Catellatospora</taxon>
    </lineage>
</organism>
<keyword evidence="2" id="KW-1185">Reference proteome</keyword>
<evidence type="ECO:0008006" key="3">
    <source>
        <dbReference type="Google" id="ProtNLM"/>
    </source>
</evidence>
<dbReference type="InterPro" id="IPR019734">
    <property type="entry name" value="TPR_rpt"/>
</dbReference>